<evidence type="ECO:0000256" key="1">
    <source>
        <dbReference type="ARBA" id="ARBA00007274"/>
    </source>
</evidence>
<dbReference type="InterPro" id="IPR001451">
    <property type="entry name" value="Hexapep"/>
</dbReference>
<dbReference type="RefSeq" id="WP_221032906.1">
    <property type="nucleotide sequence ID" value="NZ_CP139781.1"/>
</dbReference>
<dbReference type="PANTHER" id="PTHR23416">
    <property type="entry name" value="SIALIC ACID SYNTHASE-RELATED"/>
    <property type="match status" value="1"/>
</dbReference>
<evidence type="ECO:0000256" key="2">
    <source>
        <dbReference type="ARBA" id="ARBA00022679"/>
    </source>
</evidence>
<evidence type="ECO:0000313" key="3">
    <source>
        <dbReference type="EMBL" id="WRQ88470.1"/>
    </source>
</evidence>
<dbReference type="InterPro" id="IPR011004">
    <property type="entry name" value="Trimer_LpxA-like_sf"/>
</dbReference>
<dbReference type="Gene3D" id="2.160.10.10">
    <property type="entry name" value="Hexapeptide repeat proteins"/>
    <property type="match status" value="1"/>
</dbReference>
<dbReference type="EMBL" id="CP139781">
    <property type="protein sequence ID" value="WRQ88470.1"/>
    <property type="molecule type" value="Genomic_DNA"/>
</dbReference>
<dbReference type="Pfam" id="PF00132">
    <property type="entry name" value="Hexapep"/>
    <property type="match status" value="1"/>
</dbReference>
<reference evidence="3 4" key="1">
    <citation type="submission" date="2021-08" db="EMBL/GenBank/DDBJ databases">
        <authorList>
            <person name="Zhang D."/>
            <person name="Zhang A."/>
            <person name="Wang L."/>
        </authorList>
    </citation>
    <scope>NUCLEOTIDE SEQUENCE [LARGE SCALE GENOMIC DNA]</scope>
    <source>
        <strain evidence="3 4">WL0086</strain>
    </source>
</reference>
<dbReference type="SUPFAM" id="SSF51161">
    <property type="entry name" value="Trimeric LpxA-like enzymes"/>
    <property type="match status" value="1"/>
</dbReference>
<dbReference type="InterPro" id="IPR051159">
    <property type="entry name" value="Hexapeptide_acetyltransf"/>
</dbReference>
<dbReference type="PANTHER" id="PTHR23416:SF23">
    <property type="entry name" value="ACETYLTRANSFERASE C18B11.09C-RELATED"/>
    <property type="match status" value="1"/>
</dbReference>
<comment type="similarity">
    <text evidence="1">Belongs to the transferase hexapeptide repeat family.</text>
</comment>
<dbReference type="Proteomes" id="UP000738431">
    <property type="component" value="Chromosome"/>
</dbReference>
<name>A0ABZ1CDV6_9BACT</name>
<keyword evidence="2" id="KW-0808">Transferase</keyword>
<proteinExistence type="inferred from homology"/>
<evidence type="ECO:0008006" key="5">
    <source>
        <dbReference type="Google" id="ProtNLM"/>
    </source>
</evidence>
<organism evidence="3 4">
    <name type="scientific">Actomonas aquatica</name>
    <dbReference type="NCBI Taxonomy" id="2866162"/>
    <lineage>
        <taxon>Bacteria</taxon>
        <taxon>Pseudomonadati</taxon>
        <taxon>Verrucomicrobiota</taxon>
        <taxon>Opitutia</taxon>
        <taxon>Opitutales</taxon>
        <taxon>Opitutaceae</taxon>
        <taxon>Actomonas</taxon>
    </lineage>
</organism>
<accession>A0ABZ1CDV6</accession>
<gene>
    <name evidence="3" type="ORF">K1X11_003585</name>
</gene>
<reference evidence="3 4" key="2">
    <citation type="submission" date="2023-12" db="EMBL/GenBank/DDBJ databases">
        <title>Description of an unclassified Opitutus bacterium of Verrucomicrobiota.</title>
        <authorList>
            <person name="Zhang D.-F."/>
        </authorList>
    </citation>
    <scope>NUCLEOTIDE SEQUENCE [LARGE SCALE GENOMIC DNA]</scope>
    <source>
        <strain evidence="3 4">WL0086</strain>
    </source>
</reference>
<keyword evidence="4" id="KW-1185">Reference proteome</keyword>
<sequence>MQLLGQHSPSPWSTLDKVRRALWILVSQTVWRWSPVSWNAWRNAWLRLFGATINDRPDARACVWPDVDIYHPWKLTLGAASIVGTGSRLYNLAPITLEDGANLSRFVHACTGSHDLARWDMPLTTAPIVIKRNAWIGTDTYLAPGVTIGEECIVGARSVVTKDQPASMCCWGHPCKPVKPRPALQ</sequence>
<protein>
    <recommendedName>
        <fullName evidence="5">Acetyltransferase</fullName>
    </recommendedName>
</protein>
<evidence type="ECO:0000313" key="4">
    <source>
        <dbReference type="Proteomes" id="UP000738431"/>
    </source>
</evidence>